<keyword evidence="3" id="KW-1185">Reference proteome</keyword>
<organism evidence="2 3">
    <name type="scientific">Longimicrobium terrae</name>
    <dbReference type="NCBI Taxonomy" id="1639882"/>
    <lineage>
        <taxon>Bacteria</taxon>
        <taxon>Pseudomonadati</taxon>
        <taxon>Gemmatimonadota</taxon>
        <taxon>Longimicrobiia</taxon>
        <taxon>Longimicrobiales</taxon>
        <taxon>Longimicrobiaceae</taxon>
        <taxon>Longimicrobium</taxon>
    </lineage>
</organism>
<dbReference type="Pfam" id="PF01370">
    <property type="entry name" value="Epimerase"/>
    <property type="match status" value="1"/>
</dbReference>
<reference evidence="2 3" key="1">
    <citation type="submission" date="2020-08" db="EMBL/GenBank/DDBJ databases">
        <title>Genomic Encyclopedia of Type Strains, Phase IV (KMG-IV): sequencing the most valuable type-strain genomes for metagenomic binning, comparative biology and taxonomic classification.</title>
        <authorList>
            <person name="Goeker M."/>
        </authorList>
    </citation>
    <scope>NUCLEOTIDE SEQUENCE [LARGE SCALE GENOMIC DNA]</scope>
    <source>
        <strain evidence="2 3">DSM 29007</strain>
    </source>
</reference>
<dbReference type="SUPFAM" id="SSF51735">
    <property type="entry name" value="NAD(P)-binding Rossmann-fold domains"/>
    <property type="match status" value="1"/>
</dbReference>
<evidence type="ECO:0000313" key="2">
    <source>
        <dbReference type="EMBL" id="MBB6073983.1"/>
    </source>
</evidence>
<dbReference type="EMBL" id="JACHIA010000035">
    <property type="protein sequence ID" value="MBB6073983.1"/>
    <property type="molecule type" value="Genomic_DNA"/>
</dbReference>
<dbReference type="InterPro" id="IPR051783">
    <property type="entry name" value="NAD(P)-dependent_oxidoreduct"/>
</dbReference>
<dbReference type="PANTHER" id="PTHR48079:SF6">
    <property type="entry name" value="NAD(P)-BINDING DOMAIN-CONTAINING PROTEIN-RELATED"/>
    <property type="match status" value="1"/>
</dbReference>
<dbReference type="AlphaFoldDB" id="A0A841H7S0"/>
<dbReference type="GO" id="GO:0004029">
    <property type="term" value="F:aldehyde dehydrogenase (NAD+) activity"/>
    <property type="evidence" value="ECO:0007669"/>
    <property type="project" value="TreeGrafter"/>
</dbReference>
<name>A0A841H7S0_9BACT</name>
<dbReference type="PANTHER" id="PTHR48079">
    <property type="entry name" value="PROTEIN YEEZ"/>
    <property type="match status" value="1"/>
</dbReference>
<dbReference type="Proteomes" id="UP000582837">
    <property type="component" value="Unassembled WGS sequence"/>
</dbReference>
<sequence>MMRVFVAGATGTLGVPVVRALVAAGHHVTGLTRSAEKRGMLERLGAVPAIADALDAAALDRVVREAAPTHVLHLLTALPRNGPVRLAHVRPTLRLKTEGTANLLKAAIAAGAKRMVGESIIYAYGFAADRLVTEADPPGGPEAVPWLNEVVAGTRSLEDQMLAADRAGLIEAIPLRFGFFYGAESPSTEFSMRMLRMRGLPVVRGADDGRAGFIHLDDATSATIAALERGRAGEIYNVVDSDPVSMNEFFRRAARESGAPAPWRLPLWIARLTMPYAATMMTTRLAVSNEKAIRDLGWQPVYPSSVDGLKQVVRALAGP</sequence>
<dbReference type="Gene3D" id="3.40.50.720">
    <property type="entry name" value="NAD(P)-binding Rossmann-like Domain"/>
    <property type="match status" value="1"/>
</dbReference>
<protein>
    <submittedName>
        <fullName evidence="2">Nucleoside-diphosphate-sugar epimerase</fullName>
    </submittedName>
</protein>
<feature type="domain" description="NAD-dependent epimerase/dehydratase" evidence="1">
    <location>
        <begin position="4"/>
        <end position="238"/>
    </location>
</feature>
<accession>A0A841H7S0</accession>
<evidence type="ECO:0000259" key="1">
    <source>
        <dbReference type="Pfam" id="PF01370"/>
    </source>
</evidence>
<dbReference type="GO" id="GO:0005737">
    <property type="term" value="C:cytoplasm"/>
    <property type="evidence" value="ECO:0007669"/>
    <property type="project" value="TreeGrafter"/>
</dbReference>
<gene>
    <name evidence="2" type="ORF">HNQ61_005664</name>
</gene>
<dbReference type="InterPro" id="IPR036291">
    <property type="entry name" value="NAD(P)-bd_dom_sf"/>
</dbReference>
<comment type="caution">
    <text evidence="2">The sequence shown here is derived from an EMBL/GenBank/DDBJ whole genome shotgun (WGS) entry which is preliminary data.</text>
</comment>
<dbReference type="RefSeq" id="WP_170031985.1">
    <property type="nucleotide sequence ID" value="NZ_JABDTL010000001.1"/>
</dbReference>
<dbReference type="InterPro" id="IPR001509">
    <property type="entry name" value="Epimerase_deHydtase"/>
</dbReference>
<evidence type="ECO:0000313" key="3">
    <source>
        <dbReference type="Proteomes" id="UP000582837"/>
    </source>
</evidence>
<proteinExistence type="predicted"/>